<evidence type="ECO:0000313" key="3">
    <source>
        <dbReference type="EMBL" id="MCZ8406122.1"/>
    </source>
</evidence>
<evidence type="ECO:0000313" key="4">
    <source>
        <dbReference type="Proteomes" id="UP001141992"/>
    </source>
</evidence>
<dbReference type="Gene3D" id="2.150.10.10">
    <property type="entry name" value="Serralysin-like metalloprotease, C-terminal"/>
    <property type="match status" value="2"/>
</dbReference>
<dbReference type="Pfam" id="PF05662">
    <property type="entry name" value="YadA_stalk"/>
    <property type="match status" value="2"/>
</dbReference>
<comment type="caution">
    <text evidence="3">The sequence shown here is derived from an EMBL/GenBank/DDBJ whole genome shotgun (WGS) entry which is preliminary data.</text>
</comment>
<feature type="domain" description="Trimeric autotransporter adhesin YadA-like head" evidence="1">
    <location>
        <begin position="326"/>
        <end position="352"/>
    </location>
</feature>
<feature type="domain" description="Trimeric autotransporter adhesin YadA-like stalk" evidence="2">
    <location>
        <begin position="384"/>
        <end position="402"/>
    </location>
</feature>
<dbReference type="Gene3D" id="1.20.5.170">
    <property type="match status" value="1"/>
</dbReference>
<dbReference type="EMBL" id="JAPZVI010000088">
    <property type="protein sequence ID" value="MCZ8406122.1"/>
    <property type="molecule type" value="Genomic_DNA"/>
</dbReference>
<evidence type="ECO:0000259" key="1">
    <source>
        <dbReference type="Pfam" id="PF05658"/>
    </source>
</evidence>
<proteinExistence type="predicted"/>
<protein>
    <recommendedName>
        <fullName evidence="5">Adhesin</fullName>
    </recommendedName>
</protein>
<dbReference type="Pfam" id="PF05658">
    <property type="entry name" value="YadA_head"/>
    <property type="match status" value="3"/>
</dbReference>
<name>A0A9X3L5I5_ALCXX</name>
<dbReference type="Proteomes" id="UP001141992">
    <property type="component" value="Unassembled WGS sequence"/>
</dbReference>
<gene>
    <name evidence="3" type="ORF">O9570_32120</name>
</gene>
<dbReference type="SUPFAM" id="SSF101967">
    <property type="entry name" value="Adhesin YadA, collagen-binding domain"/>
    <property type="match status" value="1"/>
</dbReference>
<feature type="domain" description="Trimeric autotransporter adhesin YadA-like head" evidence="1">
    <location>
        <begin position="298"/>
        <end position="324"/>
    </location>
</feature>
<dbReference type="InterPro" id="IPR008635">
    <property type="entry name" value="Coiled_stalk_dom"/>
</dbReference>
<feature type="non-terminal residue" evidence="3">
    <location>
        <position position="403"/>
    </location>
</feature>
<feature type="domain" description="Trimeric autotransporter adhesin YadA-like stalk" evidence="2">
    <location>
        <begin position="245"/>
        <end position="283"/>
    </location>
</feature>
<evidence type="ECO:0000259" key="2">
    <source>
        <dbReference type="Pfam" id="PF05662"/>
    </source>
</evidence>
<dbReference type="GO" id="GO:0019867">
    <property type="term" value="C:outer membrane"/>
    <property type="evidence" value="ECO:0007669"/>
    <property type="project" value="InterPro"/>
</dbReference>
<accession>A0A9X3L5I5</accession>
<reference evidence="3" key="1">
    <citation type="submission" date="2022-12" db="EMBL/GenBank/DDBJ databases">
        <authorList>
            <person name="Voronina O.L."/>
            <person name="Kunda M.S."/>
            <person name="Ryzhova N."/>
            <person name="Aksenova E.I."/>
        </authorList>
    </citation>
    <scope>NUCLEOTIDE SEQUENCE</scope>
    <source>
        <strain evidence="3">SCCH136:Ach223948</strain>
    </source>
</reference>
<dbReference type="InterPro" id="IPR008640">
    <property type="entry name" value="Adhesin_Head_dom"/>
</dbReference>
<feature type="non-terminal residue" evidence="3">
    <location>
        <position position="1"/>
    </location>
</feature>
<dbReference type="AlphaFoldDB" id="A0A9X3L5I5"/>
<sequence length="403" mass="38674">AAAAQGAADAANAKLAGIGEGETVIGRIGDATRAANQALADALGGGAGVAVDGTVQGPAFAVTAVGPDGRGQASSQGNVADALRVVDGSVVAVNDKVNAVGAGVETMREQLDEGQLGLVRQDAGTRDITVAGQTDGARVTFSGTGGARTLDGVKAGAVSQASSEVVVGSQLFSVNQDVLRNSEAVGDLEALTGRQGVALTALSDRVDSGNVGLTRHDPSSNTVSVAADRGGQVVDLAGTDGARQVTGLREGRIQAGSTDAVTGGQVSTLTDRVNQLDAQGTSVAIDSQGDGSDRAVVAPGSRAVAVGSNAQATGANAVATGAGAEARGAGSAALGAGAKAQASGSVAVGANAAATAPGSVALGEGAQATRANTVSVGTAGAERQITNVAAATHDTDAVNLRQA</sequence>
<dbReference type="InterPro" id="IPR011049">
    <property type="entry name" value="Serralysin-like_metalloprot_C"/>
</dbReference>
<feature type="domain" description="Trimeric autotransporter adhesin YadA-like head" evidence="1">
    <location>
        <begin position="354"/>
        <end position="378"/>
    </location>
</feature>
<organism evidence="3 4">
    <name type="scientific">Alcaligenes xylosoxydans xylosoxydans</name>
    <name type="common">Achromobacter xylosoxidans</name>
    <dbReference type="NCBI Taxonomy" id="85698"/>
    <lineage>
        <taxon>Bacteria</taxon>
        <taxon>Pseudomonadati</taxon>
        <taxon>Pseudomonadota</taxon>
        <taxon>Betaproteobacteria</taxon>
        <taxon>Burkholderiales</taxon>
        <taxon>Alcaligenaceae</taxon>
        <taxon>Achromobacter</taxon>
    </lineage>
</organism>
<evidence type="ECO:0008006" key="5">
    <source>
        <dbReference type="Google" id="ProtNLM"/>
    </source>
</evidence>